<dbReference type="EMBL" id="BGPR01000107">
    <property type="protein sequence ID" value="GBL94930.1"/>
    <property type="molecule type" value="Genomic_DNA"/>
</dbReference>
<keyword evidence="2" id="KW-1185">Reference proteome</keyword>
<evidence type="ECO:0000313" key="2">
    <source>
        <dbReference type="Proteomes" id="UP000499080"/>
    </source>
</evidence>
<dbReference type="Proteomes" id="UP000499080">
    <property type="component" value="Unassembled WGS sequence"/>
</dbReference>
<reference evidence="1 2" key="1">
    <citation type="journal article" date="2019" name="Sci. Rep.">
        <title>Orb-weaving spider Araneus ventricosus genome elucidates the spidroin gene catalogue.</title>
        <authorList>
            <person name="Kono N."/>
            <person name="Nakamura H."/>
            <person name="Ohtoshi R."/>
            <person name="Moran D.A.P."/>
            <person name="Shinohara A."/>
            <person name="Yoshida Y."/>
            <person name="Fujiwara M."/>
            <person name="Mori M."/>
            <person name="Tomita M."/>
            <person name="Arakawa K."/>
        </authorList>
    </citation>
    <scope>NUCLEOTIDE SEQUENCE [LARGE SCALE GENOMIC DNA]</scope>
</reference>
<gene>
    <name evidence="1" type="ORF">AVEN_187449_1</name>
</gene>
<dbReference type="AlphaFoldDB" id="A0A4Y2BRW1"/>
<name>A0A4Y2BRW1_ARAVE</name>
<proteinExistence type="predicted"/>
<evidence type="ECO:0000313" key="1">
    <source>
        <dbReference type="EMBL" id="GBL94930.1"/>
    </source>
</evidence>
<organism evidence="1 2">
    <name type="scientific">Araneus ventricosus</name>
    <name type="common">Orbweaver spider</name>
    <name type="synonym">Epeira ventricosa</name>
    <dbReference type="NCBI Taxonomy" id="182803"/>
    <lineage>
        <taxon>Eukaryota</taxon>
        <taxon>Metazoa</taxon>
        <taxon>Ecdysozoa</taxon>
        <taxon>Arthropoda</taxon>
        <taxon>Chelicerata</taxon>
        <taxon>Arachnida</taxon>
        <taxon>Araneae</taxon>
        <taxon>Araneomorphae</taxon>
        <taxon>Entelegynae</taxon>
        <taxon>Araneoidea</taxon>
        <taxon>Araneidae</taxon>
        <taxon>Araneus</taxon>
    </lineage>
</organism>
<accession>A0A4Y2BRW1</accession>
<comment type="caution">
    <text evidence="1">The sequence shown here is derived from an EMBL/GenBank/DDBJ whole genome shotgun (WGS) entry which is preliminary data.</text>
</comment>
<protein>
    <submittedName>
        <fullName evidence="1">Uncharacterized protein</fullName>
    </submittedName>
</protein>
<sequence length="100" mass="11898">MWHVREPSHPPLCFCCRKRDSVMDHLQFHTLTRARSHRAVCILIASAKKRDLKKVARFKTSSITIRQRTRINQLLMKCRRERSCAWEQHTCDLCSPPRRA</sequence>